<dbReference type="Proteomes" id="UP000839631">
    <property type="component" value="Unassembled WGS sequence"/>
</dbReference>
<dbReference type="AlphaFoldDB" id="A0A3Y9BYB1"/>
<evidence type="ECO:0000259" key="1">
    <source>
        <dbReference type="PROSITE" id="PS50075"/>
    </source>
</evidence>
<protein>
    <recommendedName>
        <fullName evidence="1">Carrier domain-containing protein</fullName>
    </recommendedName>
</protein>
<gene>
    <name evidence="2" type="ORF">AU894_10595</name>
    <name evidence="3" type="ORF">D6K54_17485</name>
    <name evidence="4" type="ORF">D6S17_16585</name>
    <name evidence="5" type="ORF">EZX71_11705</name>
</gene>
<dbReference type="Proteomes" id="UP000839733">
    <property type="component" value="Unassembled WGS sequence"/>
</dbReference>
<dbReference type="EMBL" id="AAAFYZ010000021">
    <property type="protein sequence ID" value="EAB8476668.1"/>
    <property type="molecule type" value="Genomic_DNA"/>
</dbReference>
<dbReference type="Gene3D" id="1.10.1200.10">
    <property type="entry name" value="ACP-like"/>
    <property type="match status" value="1"/>
</dbReference>
<dbReference type="EMBL" id="AAHPHN010000028">
    <property type="protein sequence ID" value="EBY8643155.1"/>
    <property type="molecule type" value="Genomic_DNA"/>
</dbReference>
<proteinExistence type="predicted"/>
<dbReference type="PROSITE" id="PS50075">
    <property type="entry name" value="CARRIER"/>
    <property type="match status" value="1"/>
</dbReference>
<dbReference type="Proteomes" id="UP000839644">
    <property type="component" value="Unassembled WGS sequence"/>
</dbReference>
<feature type="domain" description="Carrier" evidence="1">
    <location>
        <begin position="1"/>
        <end position="73"/>
    </location>
</feature>
<accession>A0A3Z6QN86</accession>
<dbReference type="EMBL" id="AAKVUB010000012">
    <property type="protein sequence ID" value="ECW2468603.1"/>
    <property type="molecule type" value="Genomic_DNA"/>
</dbReference>
<evidence type="ECO:0000313" key="3">
    <source>
        <dbReference type="EMBL" id="EAC0788507.1"/>
    </source>
</evidence>
<evidence type="ECO:0000313" key="4">
    <source>
        <dbReference type="EMBL" id="EBY8643155.1"/>
    </source>
</evidence>
<reference evidence="2" key="1">
    <citation type="submission" date="2018-08" db="EMBL/GenBank/DDBJ databases">
        <authorList>
            <person name="Ashton P.M."/>
            <person name="Dallman T."/>
            <person name="Nair S."/>
            <person name="De Pinna E."/>
            <person name="Peters T."/>
            <person name="Grant K."/>
        </authorList>
    </citation>
    <scope>NUCLEOTIDE SEQUENCE [LARGE SCALE GENOMIC DNA]</scope>
    <source>
        <strain evidence="4">140692</strain>
        <strain evidence="5">367309</strain>
        <strain evidence="3">412099</strain>
        <strain evidence="2">43913</strain>
    </source>
</reference>
<dbReference type="EMBL" id="AAAGSE010000026">
    <property type="protein sequence ID" value="EAC0788507.1"/>
    <property type="molecule type" value="Genomic_DNA"/>
</dbReference>
<organism evidence="2">
    <name type="scientific">Salmonella enterica subsp. enterica serovar Java</name>
    <dbReference type="NCBI Taxonomy" id="224729"/>
    <lineage>
        <taxon>Bacteria</taxon>
        <taxon>Pseudomonadati</taxon>
        <taxon>Pseudomonadota</taxon>
        <taxon>Gammaproteobacteria</taxon>
        <taxon>Enterobacterales</taxon>
        <taxon>Enterobacteriaceae</taxon>
        <taxon>Salmonella</taxon>
    </lineage>
</organism>
<evidence type="ECO:0000313" key="5">
    <source>
        <dbReference type="EMBL" id="ECW2468603.1"/>
    </source>
</evidence>
<dbReference type="Pfam" id="PF00550">
    <property type="entry name" value="PP-binding"/>
    <property type="match status" value="1"/>
</dbReference>
<evidence type="ECO:0000313" key="2">
    <source>
        <dbReference type="EMBL" id="EAB8476668.1"/>
    </source>
</evidence>
<accession>A0A3Y9BYB1</accession>
<name>A0A3Y9BYB1_SALEB</name>
<dbReference type="InterPro" id="IPR036736">
    <property type="entry name" value="ACP-like_sf"/>
</dbReference>
<dbReference type="SUPFAM" id="SSF47336">
    <property type="entry name" value="ACP-like"/>
    <property type="match status" value="1"/>
</dbReference>
<sequence>MEKVIRSYLNDLLELGDETLQDDNNLIEYGLNSLALMFILEKLSAHTKKKLNYAEFVNNPTIKNWIEIIEKAPLA</sequence>
<comment type="caution">
    <text evidence="2">The sequence shown here is derived from an EMBL/GenBank/DDBJ whole genome shotgun (WGS) entry which is preliminary data.</text>
</comment>
<dbReference type="InterPro" id="IPR009081">
    <property type="entry name" value="PP-bd_ACP"/>
</dbReference>